<dbReference type="EMBL" id="KQ461155">
    <property type="protein sequence ID" value="KPJ08110.1"/>
    <property type="molecule type" value="Genomic_DNA"/>
</dbReference>
<proteinExistence type="predicted"/>
<dbReference type="InParanoid" id="A0A194QSY3"/>
<protein>
    <submittedName>
        <fullName evidence="2">Uncharacterized protein</fullName>
    </submittedName>
</protein>
<dbReference type="KEGG" id="pmac:106718176"/>
<keyword evidence="1" id="KW-1133">Transmembrane helix</keyword>
<gene>
    <name evidence="2" type="ORF">RR48_12849</name>
</gene>
<keyword evidence="1" id="KW-0472">Membrane</keyword>
<organism evidence="2 3">
    <name type="scientific">Papilio machaon</name>
    <name type="common">Old World swallowtail butterfly</name>
    <dbReference type="NCBI Taxonomy" id="76193"/>
    <lineage>
        <taxon>Eukaryota</taxon>
        <taxon>Metazoa</taxon>
        <taxon>Ecdysozoa</taxon>
        <taxon>Arthropoda</taxon>
        <taxon>Hexapoda</taxon>
        <taxon>Insecta</taxon>
        <taxon>Pterygota</taxon>
        <taxon>Neoptera</taxon>
        <taxon>Endopterygota</taxon>
        <taxon>Lepidoptera</taxon>
        <taxon>Glossata</taxon>
        <taxon>Ditrysia</taxon>
        <taxon>Papilionoidea</taxon>
        <taxon>Papilionidae</taxon>
        <taxon>Papilioninae</taxon>
        <taxon>Papilio</taxon>
    </lineage>
</organism>
<feature type="transmembrane region" description="Helical" evidence="1">
    <location>
        <begin position="67"/>
        <end position="94"/>
    </location>
</feature>
<evidence type="ECO:0000313" key="2">
    <source>
        <dbReference type="EMBL" id="KPJ08110.1"/>
    </source>
</evidence>
<evidence type="ECO:0000256" key="1">
    <source>
        <dbReference type="SAM" id="Phobius"/>
    </source>
</evidence>
<accession>A0A194QSY3</accession>
<dbReference type="AlphaFoldDB" id="A0A194QSY3"/>
<name>A0A194QSY3_PAPMA</name>
<dbReference type="OrthoDB" id="7214977at2759"/>
<evidence type="ECO:0000313" key="3">
    <source>
        <dbReference type="Proteomes" id="UP000053240"/>
    </source>
</evidence>
<reference evidence="2 3" key="1">
    <citation type="journal article" date="2015" name="Nat. Commun.">
        <title>Outbred genome sequencing and CRISPR/Cas9 gene editing in butterflies.</title>
        <authorList>
            <person name="Li X."/>
            <person name="Fan D."/>
            <person name="Zhang W."/>
            <person name="Liu G."/>
            <person name="Zhang L."/>
            <person name="Zhao L."/>
            <person name="Fang X."/>
            <person name="Chen L."/>
            <person name="Dong Y."/>
            <person name="Chen Y."/>
            <person name="Ding Y."/>
            <person name="Zhao R."/>
            <person name="Feng M."/>
            <person name="Zhu Y."/>
            <person name="Feng Y."/>
            <person name="Jiang X."/>
            <person name="Zhu D."/>
            <person name="Xiang H."/>
            <person name="Feng X."/>
            <person name="Li S."/>
            <person name="Wang J."/>
            <person name="Zhang G."/>
            <person name="Kronforst M.R."/>
            <person name="Wang W."/>
        </authorList>
    </citation>
    <scope>NUCLEOTIDE SEQUENCE [LARGE SCALE GENOMIC DNA]</scope>
    <source>
        <strain evidence="2">Ya'a_city_454_Pm</strain>
        <tissue evidence="2">Whole body</tissue>
    </source>
</reference>
<sequence length="541" mass="62524">MSEMYQEQHPLLCDDFSDDDFNCQSYSPRANIRMRPLVYSGRAKSQMKGAVTVMTRWPEHMWSTLKYWWMGIAMFGIIVLIVYNSVVAFSMLSLTYTKIGEPRLPYKAFENTVKDDTKLNVYMHIFANKYEEINLNTILPYVEIMSKKYQTLKFHLLAVINYTYKESDGMNDQSRNDLALESLWQDESFDINRKVVQNNLFLTYVSLSKYTSNPIMPKLNKNLSQDFTEFLVRALSIWEKGGVAFNPVILTPKTPNTIYLEQIQNILNKYKLYDNKKSESIINLNNHQGLHTKKKVNNIRDIIEALEAGDKSYNTTQYNLLEEENRVNLVSDKSFVINENISDPPLLLQTVHEIPNKKMKPIQQNKASDRFKKEIGGHHQHQLQMESKINLNNDTRPSLLPLFLEFLFPKRDIFISDDIRMRREKQNDKSNGSKNELESVYQPSDENDIHVAIENGNKQQDLISNYHTENCEHDTNTHLTIDLKGNVIASNTPCHAFVATLLKNAADHSEGETVSEYIIAQLTIFCKGVLFSSCKGIDVIL</sequence>
<dbReference type="Proteomes" id="UP000053240">
    <property type="component" value="Unassembled WGS sequence"/>
</dbReference>
<keyword evidence="1" id="KW-0812">Transmembrane</keyword>
<keyword evidence="3" id="KW-1185">Reference proteome</keyword>